<evidence type="ECO:0000256" key="1">
    <source>
        <dbReference type="SAM" id="MobiDB-lite"/>
    </source>
</evidence>
<accession>A0A845GY78</accession>
<comment type="caution">
    <text evidence="3">The sequence shown here is derived from an EMBL/GenBank/DDBJ whole genome shotgun (WGS) entry which is preliminary data.</text>
</comment>
<evidence type="ECO:0000313" key="4">
    <source>
        <dbReference type="Proteomes" id="UP000447355"/>
    </source>
</evidence>
<feature type="region of interest" description="Disordered" evidence="1">
    <location>
        <begin position="29"/>
        <end position="52"/>
    </location>
</feature>
<evidence type="ECO:0000256" key="2">
    <source>
        <dbReference type="SAM" id="SignalP"/>
    </source>
</evidence>
<protein>
    <submittedName>
        <fullName evidence="3">Uncharacterized protein</fullName>
    </submittedName>
</protein>
<dbReference type="Proteomes" id="UP000447355">
    <property type="component" value="Unassembled WGS sequence"/>
</dbReference>
<dbReference type="AlphaFoldDB" id="A0A845GY78"/>
<reference evidence="3" key="1">
    <citation type="submission" date="2019-12" db="EMBL/GenBank/DDBJ databases">
        <title>Novel species isolated from a subtropical stream in China.</title>
        <authorList>
            <person name="Lu H."/>
        </authorList>
    </citation>
    <scope>NUCLEOTIDE SEQUENCE [LARGE SCALE GENOMIC DNA]</scope>
    <source>
        <strain evidence="3">FT81W</strain>
    </source>
</reference>
<feature type="chain" id="PRO_5033061383" evidence="2">
    <location>
        <begin position="27"/>
        <end position="52"/>
    </location>
</feature>
<evidence type="ECO:0000313" key="3">
    <source>
        <dbReference type="EMBL" id="MYM98310.1"/>
    </source>
</evidence>
<organism evidence="3 4">
    <name type="scientific">Duganella vulcania</name>
    <dbReference type="NCBI Taxonomy" id="2692166"/>
    <lineage>
        <taxon>Bacteria</taxon>
        <taxon>Pseudomonadati</taxon>
        <taxon>Pseudomonadota</taxon>
        <taxon>Betaproteobacteria</taxon>
        <taxon>Burkholderiales</taxon>
        <taxon>Oxalobacteraceae</taxon>
        <taxon>Telluria group</taxon>
        <taxon>Duganella</taxon>
    </lineage>
</organism>
<name>A0A845GY78_9BURK</name>
<feature type="signal peptide" evidence="2">
    <location>
        <begin position="1"/>
        <end position="26"/>
    </location>
</feature>
<sequence>MKRRSLLQAMAALPLMSLTTLPAWSAARTASRRRVRPGEAGWPSASAWRQLG</sequence>
<proteinExistence type="predicted"/>
<keyword evidence="2" id="KW-0732">Signal</keyword>
<dbReference type="EMBL" id="WWCX01000113">
    <property type="protein sequence ID" value="MYM98310.1"/>
    <property type="molecule type" value="Genomic_DNA"/>
</dbReference>
<gene>
    <name evidence="3" type="ORF">GTP90_31130</name>
</gene>
<feature type="non-terminal residue" evidence="3">
    <location>
        <position position="52"/>
    </location>
</feature>